<organism evidence="1 2">
    <name type="scientific">Paucimonas lemoignei</name>
    <name type="common">Pseudomonas lemoignei</name>
    <dbReference type="NCBI Taxonomy" id="29443"/>
    <lineage>
        <taxon>Bacteria</taxon>
        <taxon>Pseudomonadati</taxon>
        <taxon>Pseudomonadota</taxon>
        <taxon>Betaproteobacteria</taxon>
        <taxon>Burkholderiales</taxon>
        <taxon>Burkholderiaceae</taxon>
        <taxon>Paucimonas</taxon>
    </lineage>
</organism>
<dbReference type="RefSeq" id="WP_132259512.1">
    <property type="nucleotide sequence ID" value="NZ_SLZQ01000009.1"/>
</dbReference>
<evidence type="ECO:0000313" key="2">
    <source>
        <dbReference type="Proteomes" id="UP000295382"/>
    </source>
</evidence>
<keyword evidence="2" id="KW-1185">Reference proteome</keyword>
<dbReference type="AlphaFoldDB" id="A0A4R3HRT2"/>
<gene>
    <name evidence="1" type="ORF">EDC30_109136</name>
</gene>
<protein>
    <submittedName>
        <fullName evidence="1">Uncharacterized protein</fullName>
    </submittedName>
</protein>
<reference evidence="1 2" key="1">
    <citation type="submission" date="2019-03" db="EMBL/GenBank/DDBJ databases">
        <title>Genomic Encyclopedia of Type Strains, Phase IV (KMG-IV): sequencing the most valuable type-strain genomes for metagenomic binning, comparative biology and taxonomic classification.</title>
        <authorList>
            <person name="Goeker M."/>
        </authorList>
    </citation>
    <scope>NUCLEOTIDE SEQUENCE [LARGE SCALE GENOMIC DNA]</scope>
    <source>
        <strain evidence="1 2">DSM 7445</strain>
    </source>
</reference>
<proteinExistence type="predicted"/>
<accession>A0A4R3HRT2</accession>
<comment type="caution">
    <text evidence="1">The sequence shown here is derived from an EMBL/GenBank/DDBJ whole genome shotgun (WGS) entry which is preliminary data.</text>
</comment>
<sequence length="72" mass="8488">MEIEAKPKLDRNYVSVMLQWLVSAHDHKMEPIRFDQFLKDAEVAFLRDMQLVAEAAFNKGREYERCQINSGE</sequence>
<name>A0A4R3HRT2_PAULE</name>
<dbReference type="Proteomes" id="UP000295382">
    <property type="component" value="Unassembled WGS sequence"/>
</dbReference>
<evidence type="ECO:0000313" key="1">
    <source>
        <dbReference type="EMBL" id="TCS35837.1"/>
    </source>
</evidence>
<dbReference type="EMBL" id="SLZQ01000009">
    <property type="protein sequence ID" value="TCS35837.1"/>
    <property type="molecule type" value="Genomic_DNA"/>
</dbReference>